<dbReference type="STRING" id="549789.NIES30_13640"/>
<organism evidence="1 2">
    <name type="scientific">Phormidium tenue NIES-30</name>
    <dbReference type="NCBI Taxonomy" id="549789"/>
    <lineage>
        <taxon>Bacteria</taxon>
        <taxon>Bacillati</taxon>
        <taxon>Cyanobacteriota</taxon>
        <taxon>Cyanophyceae</taxon>
        <taxon>Oscillatoriophycideae</taxon>
        <taxon>Oscillatoriales</taxon>
        <taxon>Oscillatoriaceae</taxon>
        <taxon>Phormidium</taxon>
    </lineage>
</organism>
<evidence type="ECO:0008006" key="3">
    <source>
        <dbReference type="Google" id="ProtNLM"/>
    </source>
</evidence>
<dbReference type="Pfam" id="PF07845">
    <property type="entry name" value="DUF1636"/>
    <property type="match status" value="1"/>
</dbReference>
<accession>A0A1U7J4K5</accession>
<evidence type="ECO:0000313" key="1">
    <source>
        <dbReference type="EMBL" id="OKH47496.1"/>
    </source>
</evidence>
<dbReference type="InterPro" id="IPR012863">
    <property type="entry name" value="DUF1636"/>
</dbReference>
<reference evidence="1 2" key="1">
    <citation type="submission" date="2016-11" db="EMBL/GenBank/DDBJ databases">
        <title>Draft Genome Sequences of Nine Cyanobacterial Strains from Diverse Habitats.</title>
        <authorList>
            <person name="Zhu T."/>
            <person name="Hou S."/>
            <person name="Lu X."/>
            <person name="Hess W.R."/>
        </authorList>
    </citation>
    <scope>NUCLEOTIDE SEQUENCE [LARGE SCALE GENOMIC DNA]</scope>
    <source>
        <strain evidence="1 2">NIES-30</strain>
    </source>
</reference>
<name>A0A1U7J4K5_9CYAN</name>
<protein>
    <recommendedName>
        <fullName evidence="3">Metal-binding protein</fullName>
    </recommendedName>
</protein>
<sequence length="123" mass="13365">MPDQLIVCKSCGFSADEEKRDGETGGEHLLKHLEALHSQWSRRGELAIATTGCLCVCEKACAIAYVGTGKPTYLFADLDPATCAADLLTAAELYLDHKDGMVPCFKLPDELQSRRMARIPPAP</sequence>
<dbReference type="Proteomes" id="UP000185557">
    <property type="component" value="Unassembled WGS sequence"/>
</dbReference>
<keyword evidence="2" id="KW-1185">Reference proteome</keyword>
<evidence type="ECO:0000313" key="2">
    <source>
        <dbReference type="Proteomes" id="UP000185557"/>
    </source>
</evidence>
<dbReference type="OrthoDB" id="424426at2"/>
<dbReference type="EMBL" id="MRCG01000009">
    <property type="protein sequence ID" value="OKH47496.1"/>
    <property type="molecule type" value="Genomic_DNA"/>
</dbReference>
<dbReference type="AlphaFoldDB" id="A0A1U7J4K5"/>
<gene>
    <name evidence="1" type="ORF">NIES30_13640</name>
</gene>
<proteinExistence type="predicted"/>
<comment type="caution">
    <text evidence="1">The sequence shown here is derived from an EMBL/GenBank/DDBJ whole genome shotgun (WGS) entry which is preliminary data.</text>
</comment>
<dbReference type="RefSeq" id="WP_073608973.1">
    <property type="nucleotide sequence ID" value="NZ_MRCG01000009.1"/>
</dbReference>